<dbReference type="RefSeq" id="WP_092790310.1">
    <property type="nucleotide sequence ID" value="NZ_FNXF01000002.1"/>
</dbReference>
<evidence type="ECO:0000313" key="3">
    <source>
        <dbReference type="Proteomes" id="UP000199371"/>
    </source>
</evidence>
<gene>
    <name evidence="2" type="ORF">SAMN05660691_00724</name>
</gene>
<reference evidence="3" key="1">
    <citation type="submission" date="2016-10" db="EMBL/GenBank/DDBJ databases">
        <authorList>
            <person name="Varghese N."/>
            <person name="Submissions S."/>
        </authorList>
    </citation>
    <scope>NUCLEOTIDE SEQUENCE [LARGE SCALE GENOMIC DNA]</scope>
    <source>
        <strain evidence="3">DSM 17616</strain>
    </source>
</reference>
<keyword evidence="1" id="KW-0732">Signal</keyword>
<sequence>MNKKIMLVALSAALICGTAEARNDVLNLPLDKIIGTDKANQALHNVPVYFAGQSHPAISSNWGEVTTSRKTNAFGKSDEEACQWVLLSALKVLQEAAQQRGYDAVVNIRSNYQNKEFTSATEFQCGAGAIMAGVALKGDLVKF</sequence>
<proteinExistence type="predicted"/>
<dbReference type="EMBL" id="FNXF01000002">
    <property type="protein sequence ID" value="SEH66261.1"/>
    <property type="molecule type" value="Genomic_DNA"/>
</dbReference>
<evidence type="ECO:0008006" key="4">
    <source>
        <dbReference type="Google" id="ProtNLM"/>
    </source>
</evidence>
<protein>
    <recommendedName>
        <fullName evidence="4">Excinuclease ABC subunit A</fullName>
    </recommendedName>
</protein>
<evidence type="ECO:0000313" key="2">
    <source>
        <dbReference type="EMBL" id="SEH66261.1"/>
    </source>
</evidence>
<dbReference type="STRING" id="173990.SAMN05660691_00724"/>
<organism evidence="2 3">
    <name type="scientific">Rheinheimera pacifica</name>
    <dbReference type="NCBI Taxonomy" id="173990"/>
    <lineage>
        <taxon>Bacteria</taxon>
        <taxon>Pseudomonadati</taxon>
        <taxon>Pseudomonadota</taxon>
        <taxon>Gammaproteobacteria</taxon>
        <taxon>Chromatiales</taxon>
        <taxon>Chromatiaceae</taxon>
        <taxon>Rheinheimera</taxon>
    </lineage>
</organism>
<dbReference type="Proteomes" id="UP000199371">
    <property type="component" value="Unassembled WGS sequence"/>
</dbReference>
<feature type="signal peptide" evidence="1">
    <location>
        <begin position="1"/>
        <end position="21"/>
    </location>
</feature>
<evidence type="ECO:0000256" key="1">
    <source>
        <dbReference type="SAM" id="SignalP"/>
    </source>
</evidence>
<feature type="chain" id="PRO_5011570573" description="Excinuclease ABC subunit A" evidence="1">
    <location>
        <begin position="22"/>
        <end position="143"/>
    </location>
</feature>
<name>A0A1H6K4A7_9GAMM</name>
<keyword evidence="3" id="KW-1185">Reference proteome</keyword>
<dbReference type="OrthoDB" id="8161726at2"/>
<dbReference type="AlphaFoldDB" id="A0A1H6K4A7"/>
<accession>A0A1H6K4A7</accession>